<evidence type="ECO:0000313" key="3">
    <source>
        <dbReference type="Proteomes" id="UP000006732"/>
    </source>
</evidence>
<gene>
    <name evidence="2" type="ordered locus">Ppro_1020</name>
</gene>
<dbReference type="STRING" id="338966.Ppro_1020"/>
<reference evidence="2 3" key="1">
    <citation type="submission" date="2006-10" db="EMBL/GenBank/DDBJ databases">
        <title>Complete sequence of chromosome of Pelobacter propionicus DSM 2379.</title>
        <authorList>
            <consortium name="US DOE Joint Genome Institute"/>
            <person name="Copeland A."/>
            <person name="Lucas S."/>
            <person name="Lapidus A."/>
            <person name="Barry K."/>
            <person name="Detter J.C."/>
            <person name="Glavina del Rio T."/>
            <person name="Hammon N."/>
            <person name="Israni S."/>
            <person name="Dalin E."/>
            <person name="Tice H."/>
            <person name="Pitluck S."/>
            <person name="Saunders E."/>
            <person name="Brettin T."/>
            <person name="Bruce D."/>
            <person name="Han C."/>
            <person name="Tapia R."/>
            <person name="Schmutz J."/>
            <person name="Larimer F."/>
            <person name="Land M."/>
            <person name="Hauser L."/>
            <person name="Kyrpides N."/>
            <person name="Kim E."/>
            <person name="Lovley D."/>
            <person name="Richardson P."/>
        </authorList>
    </citation>
    <scope>NUCLEOTIDE SEQUENCE [LARGE SCALE GENOMIC DNA]</scope>
    <source>
        <strain evidence="3">DSM 2379 / NBRC 103807 / OttBd1</strain>
    </source>
</reference>
<feature type="region of interest" description="Disordered" evidence="1">
    <location>
        <begin position="35"/>
        <end position="56"/>
    </location>
</feature>
<evidence type="ECO:0000256" key="1">
    <source>
        <dbReference type="SAM" id="MobiDB-lite"/>
    </source>
</evidence>
<dbReference type="KEGG" id="ppd:Ppro_1020"/>
<sequence length="56" mass="6305">MSQSNCAVCAWRETCNKRFTVTDCGTHCPDFSRDVSIKGDGKETDTPTDTKERHHT</sequence>
<accession>A1AMS6</accession>
<dbReference type="EMBL" id="CP000482">
    <property type="protein sequence ID" value="ABK98646.1"/>
    <property type="molecule type" value="Genomic_DNA"/>
</dbReference>
<dbReference type="AlphaFoldDB" id="A1AMS6"/>
<dbReference type="RefSeq" id="WP_011734951.1">
    <property type="nucleotide sequence ID" value="NC_008609.1"/>
</dbReference>
<dbReference type="eggNOG" id="ENOG502ZMJ7">
    <property type="taxonomic scope" value="Bacteria"/>
</dbReference>
<keyword evidence="3" id="KW-1185">Reference proteome</keyword>
<proteinExistence type="predicted"/>
<dbReference type="Proteomes" id="UP000006732">
    <property type="component" value="Chromosome"/>
</dbReference>
<protein>
    <submittedName>
        <fullName evidence="2">Uncharacterized protein</fullName>
    </submittedName>
</protein>
<evidence type="ECO:0000313" key="2">
    <source>
        <dbReference type="EMBL" id="ABK98646.1"/>
    </source>
</evidence>
<dbReference type="HOGENOM" id="CLU_207151_0_0_7"/>
<name>A1AMS6_PELPD</name>
<organism evidence="2 3">
    <name type="scientific">Pelobacter propionicus (strain DSM 2379 / NBRC 103807 / OttBd1)</name>
    <dbReference type="NCBI Taxonomy" id="338966"/>
    <lineage>
        <taxon>Bacteria</taxon>
        <taxon>Pseudomonadati</taxon>
        <taxon>Thermodesulfobacteriota</taxon>
        <taxon>Desulfuromonadia</taxon>
        <taxon>Desulfuromonadales</taxon>
        <taxon>Desulfuromonadaceae</taxon>
        <taxon>Pelobacter</taxon>
    </lineage>
</organism>